<evidence type="ECO:0000313" key="2">
    <source>
        <dbReference type="Proteomes" id="UP000601041"/>
    </source>
</evidence>
<accession>A0ABM8PTL5</accession>
<dbReference type="EMBL" id="CABFWE030000011">
    <property type="protein sequence ID" value="CAD7047847.1"/>
    <property type="molecule type" value="Genomic_DNA"/>
</dbReference>
<comment type="caution">
    <text evidence="1">The sequence shown here is derived from an EMBL/GenBank/DDBJ whole genome shotgun (WGS) entry which is preliminary data.</text>
</comment>
<evidence type="ECO:0000313" key="1">
    <source>
        <dbReference type="EMBL" id="CAD7047847.1"/>
    </source>
</evidence>
<name>A0ABM8PTL5_9HYPH</name>
<organism evidence="1 2">
    <name type="scientific">Pseudorhizobium halotolerans</name>
    <dbReference type="NCBI Taxonomy" id="1233081"/>
    <lineage>
        <taxon>Bacteria</taxon>
        <taxon>Pseudomonadati</taxon>
        <taxon>Pseudomonadota</taxon>
        <taxon>Alphaproteobacteria</taxon>
        <taxon>Hyphomicrobiales</taxon>
        <taxon>Rhizobiaceae</taxon>
        <taxon>Rhizobium/Agrobacterium group</taxon>
        <taxon>Pseudorhizobium</taxon>
    </lineage>
</organism>
<gene>
    <name evidence="1" type="ORF">RHAB21_03834</name>
</gene>
<proteinExistence type="predicted"/>
<keyword evidence="2" id="KW-1185">Reference proteome</keyword>
<sequence length="88" mass="9774">MALTDEGCALQHKAGCLGDTLLAAATRMPKELAALNHNVRRLRNAVYSQIGGWDAPAGPWDDCSGIASLATCRRRFAFSLRLSEWWWR</sequence>
<dbReference type="Proteomes" id="UP000601041">
    <property type="component" value="Unassembled WGS sequence"/>
</dbReference>
<protein>
    <submittedName>
        <fullName evidence="1">MarR family transcriptional regulator</fullName>
    </submittedName>
</protein>
<reference evidence="1 2" key="1">
    <citation type="submission" date="2020-11" db="EMBL/GenBank/DDBJ databases">
        <authorList>
            <person name="Lassalle F."/>
        </authorList>
    </citation>
    <scope>NUCLEOTIDE SEQUENCE [LARGE SCALE GENOMIC DNA]</scope>
    <source>
        <strain evidence="1 2">AB21</strain>
    </source>
</reference>